<proteinExistence type="predicted"/>
<dbReference type="GO" id="GO:0022857">
    <property type="term" value="F:transmembrane transporter activity"/>
    <property type="evidence" value="ECO:0007669"/>
    <property type="project" value="InterPro"/>
</dbReference>
<feature type="transmembrane region" description="Helical" evidence="6">
    <location>
        <begin position="49"/>
        <end position="72"/>
    </location>
</feature>
<feature type="transmembrane region" description="Helical" evidence="6">
    <location>
        <begin position="228"/>
        <end position="255"/>
    </location>
</feature>
<evidence type="ECO:0000256" key="1">
    <source>
        <dbReference type="ARBA" id="ARBA00004651"/>
    </source>
</evidence>
<dbReference type="Pfam" id="PF13520">
    <property type="entry name" value="AA_permease_2"/>
    <property type="match status" value="1"/>
</dbReference>
<protein>
    <submittedName>
        <fullName evidence="7">Amino acid permease</fullName>
    </submittedName>
</protein>
<feature type="transmembrane region" description="Helical" evidence="6">
    <location>
        <begin position="380"/>
        <end position="402"/>
    </location>
</feature>
<evidence type="ECO:0000256" key="2">
    <source>
        <dbReference type="ARBA" id="ARBA00022475"/>
    </source>
</evidence>
<dbReference type="Proteomes" id="UP000477782">
    <property type="component" value="Unassembled WGS sequence"/>
</dbReference>
<comment type="subcellular location">
    <subcellularLocation>
        <location evidence="1">Cell membrane</location>
        <topology evidence="1">Multi-pass membrane protein</topology>
    </subcellularLocation>
</comment>
<feature type="transmembrane region" description="Helical" evidence="6">
    <location>
        <begin position="349"/>
        <end position="368"/>
    </location>
</feature>
<evidence type="ECO:0000256" key="6">
    <source>
        <dbReference type="SAM" id="Phobius"/>
    </source>
</evidence>
<feature type="transmembrane region" description="Helical" evidence="6">
    <location>
        <begin position="152"/>
        <end position="176"/>
    </location>
</feature>
<comment type="caution">
    <text evidence="7">The sequence shown here is derived from an EMBL/GenBank/DDBJ whole genome shotgun (WGS) entry which is preliminary data.</text>
</comment>
<dbReference type="PANTHER" id="PTHR42770">
    <property type="entry name" value="AMINO ACID TRANSPORTER-RELATED"/>
    <property type="match status" value="1"/>
</dbReference>
<feature type="transmembrane region" description="Helical" evidence="6">
    <location>
        <begin position="93"/>
        <end position="114"/>
    </location>
</feature>
<keyword evidence="2" id="KW-1003">Cell membrane</keyword>
<keyword evidence="4 6" id="KW-1133">Transmembrane helix</keyword>
<dbReference type="Gene3D" id="1.20.1740.10">
    <property type="entry name" value="Amino acid/polyamine transporter I"/>
    <property type="match status" value="1"/>
</dbReference>
<dbReference type="PIRSF" id="PIRSF006060">
    <property type="entry name" value="AA_transporter"/>
    <property type="match status" value="1"/>
</dbReference>
<evidence type="ECO:0000313" key="7">
    <source>
        <dbReference type="EMBL" id="NEY91863.1"/>
    </source>
</evidence>
<dbReference type="GO" id="GO:0005886">
    <property type="term" value="C:plasma membrane"/>
    <property type="evidence" value="ECO:0007669"/>
    <property type="project" value="UniProtKB-SubCell"/>
</dbReference>
<evidence type="ECO:0000256" key="5">
    <source>
        <dbReference type="ARBA" id="ARBA00023136"/>
    </source>
</evidence>
<dbReference type="InterPro" id="IPR050367">
    <property type="entry name" value="APC_superfamily"/>
</dbReference>
<sequence>MTQTETSPAGKGLQRKLGLGLLTAYGVGVMVGAGIYVLVGVVIGQAGVWAPLAFLLAGLVALPSALSYAELATRMPEAAGEAAFIERGFDSRTLALAAGLAIAGAGVISGAAVLRGGVGYLAALVPVPEPLLIATLGLALTLIALKGVLESLAVAAVFTLVEILGLVGVTLAGFAAEPVAEWVTPAGPSWTGIAAATSLCFFAFIGFEDLENMAEEVRDPGRTMPRAILLALAITALLYTLVAFAAVRAVPHAVISATERPLALVWEAGTGRSAAFLEAIAVAAAVNGVLAQIVMAARVLFGLGRRASWLAVFTEAHARRGTPTRATLLVGGGVTVAALLLPVQALAEVTAVVLLVIFLFVNVALIRIKRRAPEAPFRVPGFVPWAGLLAALAALLATSGVLA</sequence>
<keyword evidence="5 6" id="KW-0472">Membrane</keyword>
<evidence type="ECO:0000256" key="4">
    <source>
        <dbReference type="ARBA" id="ARBA00022989"/>
    </source>
</evidence>
<dbReference type="EMBL" id="JAAIVJ010000015">
    <property type="protein sequence ID" value="NEY91863.1"/>
    <property type="molecule type" value="Genomic_DNA"/>
</dbReference>
<accession>A0A6M0QYF7</accession>
<reference evidence="7 8" key="1">
    <citation type="submission" date="2020-02" db="EMBL/GenBank/DDBJ databases">
        <authorList>
            <person name="Chen W.-M."/>
        </authorList>
    </citation>
    <scope>NUCLEOTIDE SEQUENCE [LARGE SCALE GENOMIC DNA]</scope>
    <source>
        <strain evidence="7 8">KMS-5</strain>
    </source>
</reference>
<feature type="transmembrane region" description="Helical" evidence="6">
    <location>
        <begin position="275"/>
        <end position="301"/>
    </location>
</feature>
<organism evidence="7 8">
    <name type="scientific">Tabrizicola oligotrophica</name>
    <dbReference type="NCBI Taxonomy" id="2710650"/>
    <lineage>
        <taxon>Bacteria</taxon>
        <taxon>Pseudomonadati</taxon>
        <taxon>Pseudomonadota</taxon>
        <taxon>Alphaproteobacteria</taxon>
        <taxon>Rhodobacterales</taxon>
        <taxon>Paracoccaceae</taxon>
        <taxon>Tabrizicola</taxon>
    </lineage>
</organism>
<dbReference type="RefSeq" id="WP_164627678.1">
    <property type="nucleotide sequence ID" value="NZ_JAAIVJ010000015.1"/>
</dbReference>
<feature type="transmembrane region" description="Helical" evidence="6">
    <location>
        <begin position="188"/>
        <end position="207"/>
    </location>
</feature>
<evidence type="ECO:0000313" key="8">
    <source>
        <dbReference type="Proteomes" id="UP000477782"/>
    </source>
</evidence>
<name>A0A6M0QYF7_9RHOB</name>
<keyword evidence="8" id="KW-1185">Reference proteome</keyword>
<feature type="transmembrane region" description="Helical" evidence="6">
    <location>
        <begin position="21"/>
        <end position="43"/>
    </location>
</feature>
<dbReference type="PANTHER" id="PTHR42770:SF7">
    <property type="entry name" value="MEMBRANE PROTEIN"/>
    <property type="match status" value="1"/>
</dbReference>
<dbReference type="AlphaFoldDB" id="A0A6M0QYF7"/>
<feature type="transmembrane region" description="Helical" evidence="6">
    <location>
        <begin position="322"/>
        <end position="343"/>
    </location>
</feature>
<keyword evidence="3 6" id="KW-0812">Transmembrane</keyword>
<feature type="transmembrane region" description="Helical" evidence="6">
    <location>
        <begin position="120"/>
        <end position="145"/>
    </location>
</feature>
<dbReference type="InterPro" id="IPR002293">
    <property type="entry name" value="AA/rel_permease1"/>
</dbReference>
<gene>
    <name evidence="7" type="ORF">G4Z14_16350</name>
</gene>
<evidence type="ECO:0000256" key="3">
    <source>
        <dbReference type="ARBA" id="ARBA00022692"/>
    </source>
</evidence>